<sequence>MCTKLLFAQEKYLGEIRIFAGNFAPIGWEKCEGQLLSISQNEALFSLIGTTYGGDGQATFALPDYRGRAVIGTSTSPQIALGTMLGQEEITLTQANLPTHTHTASLKVSSAKATATTPTNNSSLAAPAMTVNSITRDALGYSTATPNTPLLPTVSTPAGSSSQSPISLMQPYLVITYIIATEGVYPTGN</sequence>
<reference evidence="2 3" key="1">
    <citation type="submission" date="2016-11" db="EMBL/GenBank/DDBJ databases">
        <title>Whole genomes of Flavobacteriaceae.</title>
        <authorList>
            <person name="Stine C."/>
            <person name="Li C."/>
            <person name="Tadesse D."/>
        </authorList>
    </citation>
    <scope>NUCLEOTIDE SEQUENCE [LARGE SCALE GENOMIC DNA]</scope>
    <source>
        <strain evidence="2 3">CCUG 59446</strain>
    </source>
</reference>
<dbReference type="EMBL" id="MUHA01000009">
    <property type="protein sequence ID" value="OXB00632.1"/>
    <property type="molecule type" value="Genomic_DNA"/>
</dbReference>
<protein>
    <recommendedName>
        <fullName evidence="1">Phage tail collar domain-containing protein</fullName>
    </recommendedName>
</protein>
<evidence type="ECO:0000259" key="1">
    <source>
        <dbReference type="Pfam" id="PF07484"/>
    </source>
</evidence>
<evidence type="ECO:0000313" key="2">
    <source>
        <dbReference type="EMBL" id="OXB00632.1"/>
    </source>
</evidence>
<dbReference type="RefSeq" id="WP_244284364.1">
    <property type="nucleotide sequence ID" value="NZ_MUHA01000009.1"/>
</dbReference>
<organism evidence="2 3">
    <name type="scientific">Flavobacterium oncorhynchi</name>
    <dbReference type="NCBI Taxonomy" id="728056"/>
    <lineage>
        <taxon>Bacteria</taxon>
        <taxon>Pseudomonadati</taxon>
        <taxon>Bacteroidota</taxon>
        <taxon>Flavobacteriia</taxon>
        <taxon>Flavobacteriales</taxon>
        <taxon>Flavobacteriaceae</taxon>
        <taxon>Flavobacterium</taxon>
    </lineage>
</organism>
<accession>A0A226I4J0</accession>
<dbReference type="Gene3D" id="3.90.1340.10">
    <property type="entry name" value="Phage tail collar domain"/>
    <property type="match status" value="1"/>
</dbReference>
<proteinExistence type="predicted"/>
<dbReference type="SUPFAM" id="SSF88874">
    <property type="entry name" value="Receptor-binding domain of short tail fibre protein gp12"/>
    <property type="match status" value="1"/>
</dbReference>
<dbReference type="InterPro" id="IPR011083">
    <property type="entry name" value="Phage_tail_collar_dom"/>
</dbReference>
<feature type="domain" description="Phage tail collar" evidence="1">
    <location>
        <begin position="14"/>
        <end position="69"/>
    </location>
</feature>
<dbReference type="AlphaFoldDB" id="A0A226I4J0"/>
<dbReference type="Proteomes" id="UP000198336">
    <property type="component" value="Unassembled WGS sequence"/>
</dbReference>
<keyword evidence="3" id="KW-1185">Reference proteome</keyword>
<comment type="caution">
    <text evidence="2">The sequence shown here is derived from an EMBL/GenBank/DDBJ whole genome shotgun (WGS) entry which is preliminary data.</text>
</comment>
<evidence type="ECO:0000313" key="3">
    <source>
        <dbReference type="Proteomes" id="UP000198336"/>
    </source>
</evidence>
<dbReference type="InterPro" id="IPR037053">
    <property type="entry name" value="Phage_tail_collar_dom_sf"/>
</dbReference>
<gene>
    <name evidence="2" type="ORF">B0A75_08290</name>
</gene>
<dbReference type="Pfam" id="PF07484">
    <property type="entry name" value="Collar"/>
    <property type="match status" value="1"/>
</dbReference>
<name>A0A226I4J0_9FLAO</name>